<evidence type="ECO:0000313" key="2">
    <source>
        <dbReference type="Proteomes" id="UP000004778"/>
    </source>
</evidence>
<dbReference type="Proteomes" id="UP000004778">
    <property type="component" value="Unassembled WGS sequence"/>
</dbReference>
<dbReference type="AlphaFoldDB" id="C0W4F3"/>
<proteinExistence type="predicted"/>
<gene>
    <name evidence="1" type="ORF">HMPREF0058_0747</name>
</gene>
<accession>C0W4F3</accession>
<name>C0W4F3_9ACTO</name>
<reference evidence="1 2" key="1">
    <citation type="submission" date="2009-01" db="EMBL/GenBank/DDBJ databases">
        <authorList>
            <person name="Qin X."/>
            <person name="Bachman B."/>
            <person name="Battles P."/>
            <person name="Bell A."/>
            <person name="Bess C."/>
            <person name="Bickham C."/>
            <person name="Chaboub L."/>
            <person name="Chen D."/>
            <person name="Coyle M."/>
            <person name="Deiros D.R."/>
            <person name="Dinh H."/>
            <person name="Forbes L."/>
            <person name="Fowler G."/>
            <person name="Francisco L."/>
            <person name="Fu Q."/>
            <person name="Gubbala S."/>
            <person name="Hale W."/>
            <person name="Han Y."/>
            <person name="Hemphill L."/>
            <person name="Highlander S.K."/>
            <person name="Hirani K."/>
            <person name="Hogues M."/>
            <person name="Jackson L."/>
            <person name="Jakkamsetti A."/>
            <person name="Javaid M."/>
            <person name="Jiang H."/>
            <person name="Korchina V."/>
            <person name="Kovar C."/>
            <person name="Lara F."/>
            <person name="Lee S."/>
            <person name="Mata R."/>
            <person name="Mathew T."/>
            <person name="Moen C."/>
            <person name="Morales K."/>
            <person name="Munidasa M."/>
            <person name="Nazareth L."/>
            <person name="Ngo R."/>
            <person name="Nguyen L."/>
            <person name="Okwuonu G."/>
            <person name="Ongeri F."/>
            <person name="Patil S."/>
            <person name="Petrosino J."/>
            <person name="Pham C."/>
            <person name="Pham P."/>
            <person name="Pu L.-L."/>
            <person name="Puazo M."/>
            <person name="Raj R."/>
            <person name="Reid J."/>
            <person name="Rouhana J."/>
            <person name="Saada N."/>
            <person name="Shang Y."/>
            <person name="Simmons D."/>
            <person name="Thornton R."/>
            <person name="Warren J."/>
            <person name="Weissenberger G."/>
            <person name="Zhang J."/>
            <person name="Zhang L."/>
            <person name="Zhou C."/>
            <person name="Zhu D."/>
            <person name="Muzny D."/>
            <person name="Worley K."/>
            <person name="Gibbs R."/>
        </authorList>
    </citation>
    <scope>NUCLEOTIDE SEQUENCE [LARGE SCALE GENOMIC DNA]</scope>
    <source>
        <strain evidence="1 2">DSM 15434</strain>
    </source>
</reference>
<dbReference type="Pfam" id="PF09355">
    <property type="entry name" value="Phage_Gp19"/>
    <property type="match status" value="1"/>
</dbReference>
<sequence>MSTLSAPAAAAKDVQASLMRNLTPAESTYVGTLLTRVHNRIGARLPDLIDRADRDETVGALLVEVEAEAVARVFRADGAIYTSESEGEYSYRLNDAVASAALRVTDDEWARLGSPLSSVTVETDGYLAARLAGMVPPDRQFQVSWPGRGYPSELL</sequence>
<dbReference type="HOGENOM" id="CLU_1691768_0_0_11"/>
<organism evidence="1 2">
    <name type="scientific">Actinomyces urogenitalis DSM 15434</name>
    <dbReference type="NCBI Taxonomy" id="525246"/>
    <lineage>
        <taxon>Bacteria</taxon>
        <taxon>Bacillati</taxon>
        <taxon>Actinomycetota</taxon>
        <taxon>Actinomycetes</taxon>
        <taxon>Actinomycetales</taxon>
        <taxon>Actinomycetaceae</taxon>
        <taxon>Actinomyces</taxon>
    </lineage>
</organism>
<evidence type="ECO:0000313" key="1">
    <source>
        <dbReference type="EMBL" id="EEH66381.1"/>
    </source>
</evidence>
<comment type="caution">
    <text evidence="1">The sequence shown here is derived from an EMBL/GenBank/DDBJ whole genome shotgun (WGS) entry which is preliminary data.</text>
</comment>
<dbReference type="InterPro" id="IPR018963">
    <property type="entry name" value="Mycophage_D29_Gp19"/>
</dbReference>
<keyword evidence="2" id="KW-1185">Reference proteome</keyword>
<dbReference type="RefSeq" id="WP_006547714.1">
    <property type="nucleotide sequence ID" value="NZ_DS999574.1"/>
</dbReference>
<protein>
    <submittedName>
        <fullName evidence="1">Phage protein Gp19/Gp15/Gp42</fullName>
    </submittedName>
</protein>
<dbReference type="EMBL" id="ACFH01000051">
    <property type="protein sequence ID" value="EEH66381.1"/>
    <property type="molecule type" value="Genomic_DNA"/>
</dbReference>
<dbReference type="OrthoDB" id="5073897at2"/>
<dbReference type="STRING" id="103621.GCA_001067145_01365"/>